<proteinExistence type="predicted"/>
<evidence type="ECO:0000313" key="1">
    <source>
        <dbReference type="EMBL" id="KAG5479184.1"/>
    </source>
</evidence>
<reference evidence="1 2" key="1">
    <citation type="submission" date="2021-02" db="EMBL/GenBank/DDBJ databases">
        <title>Leishmania (Mundinia) orientalis Genome sequencing and assembly.</title>
        <authorList>
            <person name="Almutairi H."/>
            <person name="Gatherer D."/>
        </authorList>
    </citation>
    <scope>NUCLEOTIDE SEQUENCE [LARGE SCALE GENOMIC DNA]</scope>
    <source>
        <strain evidence="1">LSCM4</strain>
    </source>
</reference>
<dbReference type="RefSeq" id="XP_067063277.1">
    <property type="nucleotide sequence ID" value="XM_067203818.1"/>
</dbReference>
<dbReference type="KEGG" id="loi:92357752"/>
<dbReference type="AlphaFoldDB" id="A0A836GU89"/>
<protein>
    <submittedName>
        <fullName evidence="1">Uncharacterized protein</fullName>
    </submittedName>
</protein>
<keyword evidence="2" id="KW-1185">Reference proteome</keyword>
<comment type="caution">
    <text evidence="1">The sequence shown here is derived from an EMBL/GenBank/DDBJ whole genome shotgun (WGS) entry which is preliminary data.</text>
</comment>
<gene>
    <name evidence="1" type="ORF">LSCM4_01773</name>
</gene>
<accession>A0A836GU89</accession>
<dbReference type="EMBL" id="JAFHLR010000022">
    <property type="protein sequence ID" value="KAG5479184.1"/>
    <property type="molecule type" value="Genomic_DNA"/>
</dbReference>
<dbReference type="Proteomes" id="UP000674143">
    <property type="component" value="Chromosome 22"/>
</dbReference>
<evidence type="ECO:0000313" key="2">
    <source>
        <dbReference type="Proteomes" id="UP000674143"/>
    </source>
</evidence>
<name>A0A836GU89_9TRYP</name>
<sequence length="317" mass="34937">MQCLFVRAPSPALPSPIQCFSASPLQPFLLFTDLPSPHTHLALPSLNRCIILVLVRPPPTPFPHCSPSFSPHLLPSFALDRGGYGCYCVRPLAPLTHEHVYTAPLRRAQQIPTACALRLAPPLFRPPTPRLSPQRHTRTHTVRRAHIQHLFACLPSSPLQFYIPPLHTLFFISRYWRNLRCHMRRTVHYMGRSFTQRHLNACCSPLLTGFVRPNAFSSTKHGLVASPLCGIGCMGGSGAAGANGALAAFSEAALSQLLTAMNTPGKSISVLVNLACIQNISTCVCAWVRVLVGFMWRCFHPPPQTLSVVRMRLSCSL</sequence>
<organism evidence="1 2">
    <name type="scientific">Leishmania orientalis</name>
    <dbReference type="NCBI Taxonomy" id="2249476"/>
    <lineage>
        <taxon>Eukaryota</taxon>
        <taxon>Discoba</taxon>
        <taxon>Euglenozoa</taxon>
        <taxon>Kinetoplastea</taxon>
        <taxon>Metakinetoplastina</taxon>
        <taxon>Trypanosomatida</taxon>
        <taxon>Trypanosomatidae</taxon>
        <taxon>Leishmaniinae</taxon>
        <taxon>Leishmania</taxon>
    </lineage>
</organism>
<dbReference type="GeneID" id="92357752"/>